<reference evidence="2" key="1">
    <citation type="submission" date="2023-07" db="EMBL/GenBank/DDBJ databases">
        <title>Dyadobacter sp. nov 'subterranea' isolated from contaminted grondwater.</title>
        <authorList>
            <person name="Szabo I."/>
            <person name="Al-Omari J."/>
            <person name="Szerdahelyi S.G."/>
            <person name="Rado J."/>
        </authorList>
    </citation>
    <scope>NUCLEOTIDE SEQUENCE [LARGE SCALE GENOMIC DNA]</scope>
    <source>
        <strain evidence="2">UP-52</strain>
    </source>
</reference>
<dbReference type="PANTHER" id="PTHR33361:SF15">
    <property type="entry name" value="DUF885 FAMILY LIPOPROTEIN"/>
    <property type="match status" value="1"/>
</dbReference>
<evidence type="ECO:0000313" key="1">
    <source>
        <dbReference type="EMBL" id="MBE9462348.1"/>
    </source>
</evidence>
<organism evidence="1 2">
    <name type="scientific">Dyadobacter subterraneus</name>
    <dbReference type="NCBI Taxonomy" id="2773304"/>
    <lineage>
        <taxon>Bacteria</taxon>
        <taxon>Pseudomonadati</taxon>
        <taxon>Bacteroidota</taxon>
        <taxon>Cytophagia</taxon>
        <taxon>Cytophagales</taxon>
        <taxon>Spirosomataceae</taxon>
        <taxon>Dyadobacter</taxon>
    </lineage>
</organism>
<name>A0ABR9WAC3_9BACT</name>
<sequence length="578" mass="65789">MLSAFLLSSLLFTGCKSSNSEEKDVEADKVFEKYSESFIEALWKQNPDWATTAGFHKYDSVLVIPDQKSIESANIFAKNHLDSLSGINPKQLSAANQTDFYLIQNLLKESQWNTDTLKSYQWDPSSYNVSRTFAFILNENYAPLEERLNSIKGRLVNVPEYYKAAKTTISNPVPELLGLAVDQNLGGLSIFENDLLDSLKKSKLDAADKKQIIERSGKAVAAIKDYAKWLKELKSDKPRSFRLGKDLYGRKFAHNIQSAYTAEQIYDSAVARKEEVQSKMAVISRQLWPKYFGNKPMPKDSLELIGKMIDTLSVNHAKQQDFQTAISDIIPGLIKFINEKKLITLDPTKPLIVRKEPAYMAGVAGASISAPGPYDKGGNTYYNVGSIANWPKEKAESYLREYNRYIMQILDIHEAIPGHYTQLVYANQSPSLIKSLLGNGAMIEGWAVYTEQMMLENGFGNNQPEMWLMWYKWHLRTVCNTILDYSVHAGNMTKEEALHLLIKEAFQQQAEAEGKWKRVSVSNVQLTSYYTGYKEIIDLRRDYKTKLGDKFDLKSFHEKFLSYGSAPVKYIKELMLEK</sequence>
<dbReference type="EMBL" id="JACYGY010000001">
    <property type="protein sequence ID" value="MBE9462348.1"/>
    <property type="molecule type" value="Genomic_DNA"/>
</dbReference>
<dbReference type="PANTHER" id="PTHR33361">
    <property type="entry name" value="GLR0591 PROTEIN"/>
    <property type="match status" value="1"/>
</dbReference>
<keyword evidence="2" id="KW-1185">Reference proteome</keyword>
<dbReference type="Pfam" id="PF05960">
    <property type="entry name" value="DUF885"/>
    <property type="match status" value="1"/>
</dbReference>
<dbReference type="Proteomes" id="UP000634134">
    <property type="component" value="Unassembled WGS sequence"/>
</dbReference>
<evidence type="ECO:0000313" key="2">
    <source>
        <dbReference type="Proteomes" id="UP000634134"/>
    </source>
</evidence>
<dbReference type="InterPro" id="IPR010281">
    <property type="entry name" value="DUF885"/>
</dbReference>
<comment type="caution">
    <text evidence="1">The sequence shown here is derived from an EMBL/GenBank/DDBJ whole genome shotgun (WGS) entry which is preliminary data.</text>
</comment>
<protein>
    <submittedName>
        <fullName evidence="1">DUF885 domain-containing protein</fullName>
    </submittedName>
</protein>
<proteinExistence type="predicted"/>
<accession>A0ABR9WAC3</accession>
<gene>
    <name evidence="1" type="ORF">IEE83_10675</name>
</gene>